<dbReference type="AlphaFoldDB" id="A0A8J7CFH9"/>
<keyword evidence="1" id="KW-1133">Transmembrane helix</keyword>
<evidence type="ECO:0000313" key="2">
    <source>
        <dbReference type="EMBL" id="MBD3869539.1"/>
    </source>
</evidence>
<gene>
    <name evidence="2" type="ORF">IFK94_15575</name>
</gene>
<dbReference type="EMBL" id="JACXWD010000107">
    <property type="protein sequence ID" value="MBD3869539.1"/>
    <property type="molecule type" value="Genomic_DNA"/>
</dbReference>
<accession>A0A8J7CFH9</accession>
<evidence type="ECO:0000313" key="3">
    <source>
        <dbReference type="Proteomes" id="UP000648239"/>
    </source>
</evidence>
<protein>
    <submittedName>
        <fullName evidence="2">Uncharacterized protein</fullName>
    </submittedName>
</protein>
<evidence type="ECO:0000256" key="1">
    <source>
        <dbReference type="SAM" id="Phobius"/>
    </source>
</evidence>
<organism evidence="2 3">
    <name type="scientific">Candidatus Polarisedimenticola svalbardensis</name>
    <dbReference type="NCBI Taxonomy" id="2886004"/>
    <lineage>
        <taxon>Bacteria</taxon>
        <taxon>Pseudomonadati</taxon>
        <taxon>Acidobacteriota</taxon>
        <taxon>Candidatus Polarisedimenticolia</taxon>
        <taxon>Candidatus Polarisedimenticolales</taxon>
        <taxon>Candidatus Polarisedimenticolaceae</taxon>
        <taxon>Candidatus Polarisedimenticola</taxon>
    </lineage>
</organism>
<proteinExistence type="predicted"/>
<dbReference type="Proteomes" id="UP000648239">
    <property type="component" value="Unassembled WGS sequence"/>
</dbReference>
<keyword evidence="1" id="KW-0472">Membrane</keyword>
<feature type="transmembrane region" description="Helical" evidence="1">
    <location>
        <begin position="7"/>
        <end position="27"/>
    </location>
</feature>
<comment type="caution">
    <text evidence="2">The sequence shown here is derived from an EMBL/GenBank/DDBJ whole genome shotgun (WGS) entry which is preliminary data.</text>
</comment>
<sequence length="74" mass="8192">MKKHFDTGSLVIIVFTAVLFIVALFVKGLTKDLLLEAGVLLVSVKLIVMAYKTSLANEAIAQELKEIKSMLEKR</sequence>
<name>A0A8J7CFH9_9BACT</name>
<reference evidence="2 3" key="1">
    <citation type="submission" date="2020-08" db="EMBL/GenBank/DDBJ databases">
        <title>Acidobacteriota in marine sediments use diverse sulfur dissimilation pathways.</title>
        <authorList>
            <person name="Wasmund K."/>
        </authorList>
    </citation>
    <scope>NUCLEOTIDE SEQUENCE [LARGE SCALE GENOMIC DNA]</scope>
    <source>
        <strain evidence="2">MAG AM4</strain>
    </source>
</reference>
<feature type="transmembrane region" description="Helical" evidence="1">
    <location>
        <begin position="33"/>
        <end position="51"/>
    </location>
</feature>
<keyword evidence="1" id="KW-0812">Transmembrane</keyword>